<dbReference type="PANTHER" id="PTHR37760:SF1">
    <property type="entry name" value="CHAPERONE"/>
    <property type="match status" value="1"/>
</dbReference>
<accession>A0A835H1H7</accession>
<dbReference type="PANTHER" id="PTHR37760">
    <property type="entry name" value="CHAPERONE"/>
    <property type="match status" value="1"/>
</dbReference>
<dbReference type="Proteomes" id="UP000631114">
    <property type="component" value="Unassembled WGS sequence"/>
</dbReference>
<name>A0A835H1H7_9MAGN</name>
<comment type="caution">
    <text evidence="1">The sequence shown here is derived from an EMBL/GenBank/DDBJ whole genome shotgun (WGS) entry which is preliminary data.</text>
</comment>
<organism evidence="1 2">
    <name type="scientific">Coptis chinensis</name>
    <dbReference type="NCBI Taxonomy" id="261450"/>
    <lineage>
        <taxon>Eukaryota</taxon>
        <taxon>Viridiplantae</taxon>
        <taxon>Streptophyta</taxon>
        <taxon>Embryophyta</taxon>
        <taxon>Tracheophyta</taxon>
        <taxon>Spermatophyta</taxon>
        <taxon>Magnoliopsida</taxon>
        <taxon>Ranunculales</taxon>
        <taxon>Ranunculaceae</taxon>
        <taxon>Coptidoideae</taxon>
        <taxon>Coptis</taxon>
    </lineage>
</organism>
<dbReference type="AlphaFoldDB" id="A0A835H1H7"/>
<evidence type="ECO:0000313" key="2">
    <source>
        <dbReference type="Proteomes" id="UP000631114"/>
    </source>
</evidence>
<evidence type="ECO:0000313" key="1">
    <source>
        <dbReference type="EMBL" id="KAF9591590.1"/>
    </source>
</evidence>
<proteinExistence type="predicted"/>
<sequence length="135" mass="14921">MENITASELAGLGVGTLLFCATIAAPKVDAFISASQRTVTVCISFSVYVDDGYVFEQGEKLTYILNDPNCLPWTILVFSLNAIDQSLLAVVDDVRAPFPCVAINEVRDEKRFDNGIGVCWRSDTFLTWDPSLYEQ</sequence>
<reference evidence="1 2" key="1">
    <citation type="submission" date="2020-10" db="EMBL/GenBank/DDBJ databases">
        <title>The Coptis chinensis genome and diversification of protoberbering-type alkaloids.</title>
        <authorList>
            <person name="Wang B."/>
            <person name="Shu S."/>
            <person name="Song C."/>
            <person name="Liu Y."/>
        </authorList>
    </citation>
    <scope>NUCLEOTIDE SEQUENCE [LARGE SCALE GENOMIC DNA]</scope>
    <source>
        <strain evidence="1">HL-2020</strain>
        <tissue evidence="1">Leaf</tissue>
    </source>
</reference>
<keyword evidence="2" id="KW-1185">Reference proteome</keyword>
<dbReference type="OrthoDB" id="566409at2759"/>
<dbReference type="EMBL" id="JADFTS010000008">
    <property type="protein sequence ID" value="KAF9591590.1"/>
    <property type="molecule type" value="Genomic_DNA"/>
</dbReference>
<protein>
    <submittedName>
        <fullName evidence="1">Uncharacterized protein</fullName>
    </submittedName>
</protein>
<feature type="non-terminal residue" evidence="1">
    <location>
        <position position="1"/>
    </location>
</feature>
<gene>
    <name evidence="1" type="ORF">IFM89_004644</name>
</gene>